<dbReference type="GO" id="GO:0005524">
    <property type="term" value="F:ATP binding"/>
    <property type="evidence" value="ECO:0007669"/>
    <property type="project" value="InterPro"/>
</dbReference>
<dbReference type="InterPro" id="IPR015966">
    <property type="entry name" value="tRNA_lig_kin_fungi"/>
</dbReference>
<dbReference type="Gene3D" id="3.40.50.300">
    <property type="entry name" value="P-loop containing nucleotide triphosphate hydrolases"/>
    <property type="match status" value="1"/>
</dbReference>
<dbReference type="STRING" id="64571.A0A1Y2GAK3"/>
<evidence type="ECO:0000259" key="4">
    <source>
        <dbReference type="Pfam" id="PF09511"/>
    </source>
</evidence>
<dbReference type="Pfam" id="PF08303">
    <property type="entry name" value="tRNA_lig_kinase"/>
    <property type="match status" value="1"/>
</dbReference>
<dbReference type="EMBL" id="MCFF01000050">
    <property type="protein sequence ID" value="ORZ05550.1"/>
    <property type="molecule type" value="Genomic_DNA"/>
</dbReference>
<dbReference type="Pfam" id="PF08302">
    <property type="entry name" value="tRNA_lig_CPD"/>
    <property type="match status" value="1"/>
</dbReference>
<dbReference type="InterPro" id="IPR027417">
    <property type="entry name" value="P-loop_NTPase"/>
</dbReference>
<feature type="region of interest" description="Disordered" evidence="1">
    <location>
        <begin position="978"/>
        <end position="1020"/>
    </location>
</feature>
<keyword evidence="6" id="KW-1185">Reference proteome</keyword>
<reference evidence="5 6" key="1">
    <citation type="submission" date="2016-07" db="EMBL/GenBank/DDBJ databases">
        <title>Pervasive Adenine N6-methylation of Active Genes in Fungi.</title>
        <authorList>
            <consortium name="DOE Joint Genome Institute"/>
            <person name="Mondo S.J."/>
            <person name="Dannebaum R.O."/>
            <person name="Kuo R.C."/>
            <person name="Labutti K."/>
            <person name="Haridas S."/>
            <person name="Kuo A."/>
            <person name="Salamov A."/>
            <person name="Ahrendt S.R."/>
            <person name="Lipzen A."/>
            <person name="Sullivan W."/>
            <person name="Andreopoulos W.B."/>
            <person name="Clum A."/>
            <person name="Lindquist E."/>
            <person name="Daum C."/>
            <person name="Ramamoorthy G.K."/>
            <person name="Gryganskyi A."/>
            <person name="Culley D."/>
            <person name="Magnuson J.K."/>
            <person name="James T.Y."/>
            <person name="O'Malley M.A."/>
            <person name="Stajich J.E."/>
            <person name="Spatafora J.W."/>
            <person name="Visel A."/>
            <person name="Grigoriev I.V."/>
        </authorList>
    </citation>
    <scope>NUCLEOTIDE SEQUENCE [LARGE SCALE GENOMIC DNA]</scope>
    <source>
        <strain evidence="5 6">NRRL 3116</strain>
    </source>
</reference>
<feature type="domain" description="tRNA ligase phosphodiesterase" evidence="2">
    <location>
        <begin position="680"/>
        <end position="984"/>
    </location>
</feature>
<dbReference type="FunCoup" id="A0A1Y2GAK3">
    <property type="interactions" value="226"/>
</dbReference>
<feature type="compositionally biased region" description="Basic and acidic residues" evidence="1">
    <location>
        <begin position="1001"/>
        <end position="1020"/>
    </location>
</feature>
<dbReference type="GeneID" id="33567448"/>
<dbReference type="InterPro" id="IPR019039">
    <property type="entry name" value="T4-Rnl1-like_N"/>
</dbReference>
<dbReference type="InterPro" id="IPR015965">
    <property type="entry name" value="tRNA_lig_PDEase"/>
</dbReference>
<dbReference type="PANTHER" id="PTHR32004">
    <property type="entry name" value="TRNA LIGASE"/>
    <property type="match status" value="1"/>
</dbReference>
<comment type="caution">
    <text evidence="5">The sequence shown here is derived from an EMBL/GenBank/DDBJ whole genome shotgun (WGS) entry which is preliminary data.</text>
</comment>
<accession>A0A1Y2GAK3</accession>
<keyword evidence="5" id="KW-0436">Ligase</keyword>
<dbReference type="GO" id="GO:0003972">
    <property type="term" value="F:RNA ligase (ATP) activity"/>
    <property type="evidence" value="ECO:0007669"/>
    <property type="project" value="InterPro"/>
</dbReference>
<evidence type="ECO:0000259" key="3">
    <source>
        <dbReference type="Pfam" id="PF08303"/>
    </source>
</evidence>
<sequence length="1037" mass="116399">MNDLAAQPENTKADTVVTGRTMDEVTRADRLVREMRNCADNKTLGKSGPKRRRNLVNANKYEVDLERERKCATRGRTNNKTAAQHCKVKTLTVTSWKMNEYEYANGTLPTLARGLFTYQDPLATPLVADNDNTVQGENEEADSPHHILIRGYDKFFNIGEVKKTQLDWIATNTEGPYEVTLKENGCIIFMAGLPPHLVGPQGGCVVSSKHCLGDSQSSEVVDAQQWTERSGTSVTVSHALKGREWLEKTLAAKGRTTQEFGLWLWNNNLTAVAELCDDDFEEHILRYPAERAGLYLHGLNRNTVDFQTLPSGKVQQTAAEWGFRRTDFVTFNTYKEVMDFAEEVRNAGEYDHRPVEGFVVRCKTKQEGATHFYKIKYDEPYLMYREWREITKHLWSAETKKAAKDYSVAPLRMKYPLTKEYVEFVRKLMKTQPELFTLYNKNQGIIAVRDMFLQEWKSKSPQEQEKSLGLAGSKKPKTVSASNEVVEDYQRTVVLPIATIGCGKTTVSVALSKLFGWAHVSSDDFQHMRKSGSRFLQEIVNQLKDNMVVIADRTNFEYMHRQRIMNVVRGAYPKARFVALYWSHDEMPAYKLREFEVERVRNRGSNHQNLTPEFCPEFESVIQRFLTSFQPLNTLVEPDSNFSCVIESRVGEESLLFVERIVKEFAIPIMGAGGVGNYPIPTPDQIKEAVRFAREDWKPARVISGDAEKCHTRKLKNEVGAEAEAEANQDDSGVGSINPTVGTKVISGKSRWSKDPKYFAIALEPDAVHTFLERLGTDTNGSKSGSEWAELLQTIKVWKGNVMNRSQPHVTLIHASTCEDSSPTKAQHAQMLWKLYTDEVAGMKNELTAVSSTPMSSDVSLLVSSMQQSLSLSTSSSPALANKANGGPREVNEKCGAATALNSVENKVGIDRPDLQATVTVDYMVWSERIMALHVSSAKRTLTGEAYESTQASLHITVGKANEQVKSMESNTILELWKRQKKGEGSDPGPGPARGSRKGKNKAEDESTAKDGEGSRIRSVKLDKVQTFTGRLKGMMY</sequence>
<evidence type="ECO:0000259" key="2">
    <source>
        <dbReference type="Pfam" id="PF08302"/>
    </source>
</evidence>
<protein>
    <submittedName>
        <fullName evidence="5">RNA ligase-domain-containing protein</fullName>
    </submittedName>
</protein>
<dbReference type="Pfam" id="PF09511">
    <property type="entry name" value="RNA_lig_T4_1"/>
    <property type="match status" value="1"/>
</dbReference>
<dbReference type="RefSeq" id="XP_021877124.1">
    <property type="nucleotide sequence ID" value="XM_022025604.1"/>
</dbReference>
<dbReference type="InParanoid" id="A0A1Y2GAK3"/>
<name>A0A1Y2GAK3_9FUNG</name>
<gene>
    <name evidence="5" type="ORF">BCR41DRAFT_361773</name>
</gene>
<evidence type="ECO:0000313" key="5">
    <source>
        <dbReference type="EMBL" id="ORZ05550.1"/>
    </source>
</evidence>
<dbReference type="SUPFAM" id="SSF52540">
    <property type="entry name" value="P-loop containing nucleoside triphosphate hydrolases"/>
    <property type="match status" value="1"/>
</dbReference>
<feature type="domain" description="tRNA ligase kinase" evidence="3">
    <location>
        <begin position="493"/>
        <end position="650"/>
    </location>
</feature>
<dbReference type="OrthoDB" id="276239at2759"/>
<dbReference type="Proteomes" id="UP000193648">
    <property type="component" value="Unassembled WGS sequence"/>
</dbReference>
<dbReference type="GO" id="GO:0006388">
    <property type="term" value="P:tRNA splicing, via endonucleolytic cleavage and ligation"/>
    <property type="evidence" value="ECO:0007669"/>
    <property type="project" value="InterPro"/>
</dbReference>
<feature type="domain" description="T4 RNA ligase 1-like N-terminal" evidence="4">
    <location>
        <begin position="112"/>
        <end position="382"/>
    </location>
</feature>
<dbReference type="GO" id="GO:0005634">
    <property type="term" value="C:nucleus"/>
    <property type="evidence" value="ECO:0007669"/>
    <property type="project" value="TreeGrafter"/>
</dbReference>
<proteinExistence type="predicted"/>
<dbReference type="PANTHER" id="PTHR32004:SF1">
    <property type="entry name" value="TRNA LIGASE"/>
    <property type="match status" value="1"/>
</dbReference>
<organism evidence="5 6">
    <name type="scientific">Lobosporangium transversale</name>
    <dbReference type="NCBI Taxonomy" id="64571"/>
    <lineage>
        <taxon>Eukaryota</taxon>
        <taxon>Fungi</taxon>
        <taxon>Fungi incertae sedis</taxon>
        <taxon>Mucoromycota</taxon>
        <taxon>Mortierellomycotina</taxon>
        <taxon>Mortierellomycetes</taxon>
        <taxon>Mortierellales</taxon>
        <taxon>Mortierellaceae</taxon>
        <taxon>Lobosporangium</taxon>
    </lineage>
</organism>
<dbReference type="AlphaFoldDB" id="A0A1Y2GAK3"/>
<evidence type="ECO:0000313" key="6">
    <source>
        <dbReference type="Proteomes" id="UP000193648"/>
    </source>
</evidence>
<evidence type="ECO:0000256" key="1">
    <source>
        <dbReference type="SAM" id="MobiDB-lite"/>
    </source>
</evidence>